<dbReference type="SUPFAM" id="SSF55874">
    <property type="entry name" value="ATPase domain of HSP90 chaperone/DNA topoisomerase II/histidine kinase"/>
    <property type="match status" value="1"/>
</dbReference>
<feature type="domain" description="Histidine kinase" evidence="6">
    <location>
        <begin position="201"/>
        <end position="413"/>
    </location>
</feature>
<reference evidence="7 8" key="1">
    <citation type="submission" date="2017-11" db="EMBL/GenBank/DDBJ databases">
        <title>Draft genome sequence of magnetotactic bacterium Magnetospirillum kuznetsovii LBB-42.</title>
        <authorList>
            <person name="Grouzdev D.S."/>
            <person name="Rysina M.S."/>
            <person name="Baslerov R.V."/>
            <person name="Koziaeva V."/>
        </authorList>
    </citation>
    <scope>NUCLEOTIDE SEQUENCE [LARGE SCALE GENOMIC DNA]</scope>
    <source>
        <strain evidence="7 8">LBB-42</strain>
    </source>
</reference>
<proteinExistence type="predicted"/>
<accession>A0A364NX35</accession>
<protein>
    <recommendedName>
        <fullName evidence="2">histidine kinase</fullName>
        <ecNumber evidence="2">2.7.13.3</ecNumber>
    </recommendedName>
</protein>
<evidence type="ECO:0000256" key="1">
    <source>
        <dbReference type="ARBA" id="ARBA00000085"/>
    </source>
</evidence>
<dbReference type="SMART" id="SM00387">
    <property type="entry name" value="HATPase_c"/>
    <property type="match status" value="1"/>
</dbReference>
<dbReference type="PANTHER" id="PTHR43304:SF1">
    <property type="entry name" value="PAC DOMAIN-CONTAINING PROTEIN"/>
    <property type="match status" value="1"/>
</dbReference>
<keyword evidence="8" id="KW-1185">Reference proteome</keyword>
<evidence type="ECO:0000256" key="3">
    <source>
        <dbReference type="ARBA" id="ARBA00022553"/>
    </source>
</evidence>
<dbReference type="InterPro" id="IPR052162">
    <property type="entry name" value="Sensor_kinase/Photoreceptor"/>
</dbReference>
<evidence type="ECO:0000256" key="4">
    <source>
        <dbReference type="ARBA" id="ARBA00022679"/>
    </source>
</evidence>
<evidence type="ECO:0000259" key="6">
    <source>
        <dbReference type="PROSITE" id="PS50109"/>
    </source>
</evidence>
<comment type="caution">
    <text evidence="7">The sequence shown here is derived from an EMBL/GenBank/DDBJ whole genome shotgun (WGS) entry which is preliminary data.</text>
</comment>
<comment type="catalytic activity">
    <reaction evidence="1">
        <text>ATP + protein L-histidine = ADP + protein N-phospho-L-histidine.</text>
        <dbReference type="EC" id="2.7.13.3"/>
    </reaction>
</comment>
<dbReference type="EC" id="2.7.13.3" evidence="2"/>
<dbReference type="PROSITE" id="PS50109">
    <property type="entry name" value="HIS_KIN"/>
    <property type="match status" value="1"/>
</dbReference>
<dbReference type="Gene3D" id="3.30.565.10">
    <property type="entry name" value="Histidine kinase-like ATPase, C-terminal domain"/>
    <property type="match status" value="1"/>
</dbReference>
<name>A0A364NX35_9PROT</name>
<dbReference type="OrthoDB" id="7313492at2"/>
<evidence type="ECO:0000256" key="2">
    <source>
        <dbReference type="ARBA" id="ARBA00012438"/>
    </source>
</evidence>
<evidence type="ECO:0000313" key="8">
    <source>
        <dbReference type="Proteomes" id="UP000251075"/>
    </source>
</evidence>
<keyword evidence="4" id="KW-0808">Transferase</keyword>
<dbReference type="AlphaFoldDB" id="A0A364NX35"/>
<dbReference type="InterPro" id="IPR018771">
    <property type="entry name" value="PocR_dom"/>
</dbReference>
<dbReference type="PRINTS" id="PR00344">
    <property type="entry name" value="BCTRLSENSOR"/>
</dbReference>
<dbReference type="Pfam" id="PF02518">
    <property type="entry name" value="HATPase_c"/>
    <property type="match status" value="1"/>
</dbReference>
<dbReference type="InterPro" id="IPR004358">
    <property type="entry name" value="Sig_transdc_His_kin-like_C"/>
</dbReference>
<dbReference type="Pfam" id="PF10114">
    <property type="entry name" value="PocR"/>
    <property type="match status" value="1"/>
</dbReference>
<keyword evidence="3" id="KW-0597">Phosphoprotein</keyword>
<dbReference type="InterPro" id="IPR003594">
    <property type="entry name" value="HATPase_dom"/>
</dbReference>
<sequence length="413" mass="46302">MSRKFPTRQDFTLFDLFSLEQLQRLQDDFSAATGVASLITDINGKPITNPSGFCRLCKDIVRKTPLGLRNCENSDAILGGGFYAAATIRQCSSIGLWDAGASIVVDGKHLANWLIGQVRDETQTEIQIRDYARDIGADEDETLRAFLEVPYMRLDKFQAIANFLNHVANNICHSAFLQKKQSLQNAKLERINEDIDQLARVMAHHMQEPVRLQFIYSQKLEKAVHEGDGDDIELFIHYIKSNAVDLKALMLSIQFYLDTPYEISSPERCNAFDAFNSAVGALREKLDEVSAVLNVADLPEVCISGHLLKLVFKELIINSIENSRPDHPLKISVLSENVEGYTVLKLQDNGVGIVAEYRDRVFNICERLERTKFGKSGMGLPHIRKIIESVGGCVFIESDDTTGVCVNIYIPDN</sequence>
<dbReference type="InterPro" id="IPR005467">
    <property type="entry name" value="His_kinase_dom"/>
</dbReference>
<keyword evidence="5" id="KW-0418">Kinase</keyword>
<dbReference type="InterPro" id="IPR036890">
    <property type="entry name" value="HATPase_C_sf"/>
</dbReference>
<evidence type="ECO:0000313" key="7">
    <source>
        <dbReference type="EMBL" id="RAU21661.1"/>
    </source>
</evidence>
<dbReference type="EMBL" id="PGTO01000008">
    <property type="protein sequence ID" value="RAU21661.1"/>
    <property type="molecule type" value="Genomic_DNA"/>
</dbReference>
<organism evidence="7 8">
    <name type="scientific">Paramagnetospirillum kuznetsovii</name>
    <dbReference type="NCBI Taxonomy" id="2053833"/>
    <lineage>
        <taxon>Bacteria</taxon>
        <taxon>Pseudomonadati</taxon>
        <taxon>Pseudomonadota</taxon>
        <taxon>Alphaproteobacteria</taxon>
        <taxon>Rhodospirillales</taxon>
        <taxon>Magnetospirillaceae</taxon>
        <taxon>Paramagnetospirillum</taxon>
    </lineage>
</organism>
<dbReference type="RefSeq" id="WP_112144905.1">
    <property type="nucleotide sequence ID" value="NZ_PGTO01000008.1"/>
</dbReference>
<evidence type="ECO:0000256" key="5">
    <source>
        <dbReference type="ARBA" id="ARBA00022777"/>
    </source>
</evidence>
<dbReference type="GO" id="GO:0004673">
    <property type="term" value="F:protein histidine kinase activity"/>
    <property type="evidence" value="ECO:0007669"/>
    <property type="project" value="UniProtKB-EC"/>
</dbReference>
<dbReference type="PANTHER" id="PTHR43304">
    <property type="entry name" value="PHYTOCHROME-LIKE PROTEIN CPH1"/>
    <property type="match status" value="1"/>
</dbReference>
<gene>
    <name evidence="7" type="ORF">CU669_11820</name>
</gene>
<dbReference type="Proteomes" id="UP000251075">
    <property type="component" value="Unassembled WGS sequence"/>
</dbReference>